<accession>A0AAW4WSD7</accession>
<evidence type="ECO:0000256" key="1">
    <source>
        <dbReference type="SAM" id="Phobius"/>
    </source>
</evidence>
<reference evidence="2 3" key="1">
    <citation type="submission" date="2021-10" db="EMBL/GenBank/DDBJ databases">
        <authorList>
            <person name="Grouzdev D.S."/>
            <person name="Pantiukh K.S."/>
            <person name="Krutkina M.S."/>
        </authorList>
    </citation>
    <scope>NUCLEOTIDE SEQUENCE [LARGE SCALE GENOMIC DNA]</scope>
    <source>
        <strain evidence="2 3">Z-7514</strain>
    </source>
</reference>
<keyword evidence="1" id="KW-0472">Membrane</keyword>
<feature type="transmembrane region" description="Helical" evidence="1">
    <location>
        <begin position="12"/>
        <end position="30"/>
    </location>
</feature>
<comment type="caution">
    <text evidence="2">The sequence shown here is derived from an EMBL/GenBank/DDBJ whole genome shotgun (WGS) entry which is preliminary data.</text>
</comment>
<dbReference type="AlphaFoldDB" id="A0AAW4WSD7"/>
<sequence length="438" mass="51740">MKNKLKKGSIYLFLMLLIAAVIFSLNYFYANRIAEDIEKSIRAYADQEGYQIRELQTSVNPLLRTININSLKLLESENFNLEISDLEINLSWQQLIHYIQAGDLNLYRDFKMEIDNFSYSDLKDDYQLNFKESRITYQGSADFEQFAESKDFFTSDHDIDFRAEELKVDYPYYRRYGITRDSWERLSYFDNLVLKANYNSQTKELLIEEFDLSGEFLSYHFDLEAVLMDIDEEEILAEDKILITNDSAKAFKDLKANYNFSFAGSALEILENDYFEDLQLDSFSFDGYFDLYLDELEDMSYHPNQLNLNLELKDLKLLFSEELSQQINQSTFGILARDQLFSIEINLFNYLQDYTHPRGSTESRLESPFADAQLIADFNYSQETPYLTNAQLRFRPKKESAEQLLLFLQLIFKLEFEEDEAGYYIIEAWGDIDDLQFN</sequence>
<keyword evidence="1" id="KW-1133">Transmembrane helix</keyword>
<evidence type="ECO:0000313" key="3">
    <source>
        <dbReference type="Proteomes" id="UP001199296"/>
    </source>
</evidence>
<gene>
    <name evidence="2" type="ORF">LJ207_01575</name>
</gene>
<dbReference type="Proteomes" id="UP001199296">
    <property type="component" value="Unassembled WGS sequence"/>
</dbReference>
<keyword evidence="1" id="KW-0812">Transmembrane</keyword>
<dbReference type="RefSeq" id="WP_229343441.1">
    <property type="nucleotide sequence ID" value="NZ_JAJFAT010000001.1"/>
</dbReference>
<evidence type="ECO:0000313" key="2">
    <source>
        <dbReference type="EMBL" id="MCC3144013.1"/>
    </source>
</evidence>
<name>A0AAW4WSD7_9FIRM</name>
<keyword evidence="3" id="KW-1185">Reference proteome</keyword>
<dbReference type="EMBL" id="JAJFAT010000001">
    <property type="protein sequence ID" value="MCC3144013.1"/>
    <property type="molecule type" value="Genomic_DNA"/>
</dbReference>
<protein>
    <submittedName>
        <fullName evidence="2">Uncharacterized protein</fullName>
    </submittedName>
</protein>
<organism evidence="2 3">
    <name type="scientific">Halanaerobium polyolivorans</name>
    <dbReference type="NCBI Taxonomy" id="2886943"/>
    <lineage>
        <taxon>Bacteria</taxon>
        <taxon>Bacillati</taxon>
        <taxon>Bacillota</taxon>
        <taxon>Clostridia</taxon>
        <taxon>Halanaerobiales</taxon>
        <taxon>Halanaerobiaceae</taxon>
        <taxon>Halanaerobium</taxon>
    </lineage>
</organism>
<proteinExistence type="predicted"/>